<dbReference type="InterPro" id="IPR016032">
    <property type="entry name" value="Sig_transdc_resp-reg_C-effctor"/>
</dbReference>
<name>A0ABW6ZXQ7_9HYPH</name>
<organism evidence="7 8">
    <name type="scientific">Xanthobacter oligotrophicus</name>
    <dbReference type="NCBI Taxonomy" id="2607286"/>
    <lineage>
        <taxon>Bacteria</taxon>
        <taxon>Pseudomonadati</taxon>
        <taxon>Pseudomonadota</taxon>
        <taxon>Alphaproteobacteria</taxon>
        <taxon>Hyphomicrobiales</taxon>
        <taxon>Xanthobacteraceae</taxon>
        <taxon>Xanthobacter</taxon>
    </lineage>
</organism>
<dbReference type="InterPro" id="IPR001789">
    <property type="entry name" value="Sig_transdc_resp-reg_receiver"/>
</dbReference>
<feature type="domain" description="Response regulatory" evidence="6">
    <location>
        <begin position="9"/>
        <end position="126"/>
    </location>
</feature>
<reference evidence="7 8" key="1">
    <citation type="submission" date="2024-02" db="EMBL/GenBank/DDBJ databases">
        <title>Expansion and revision of Xanthobacter and proposal of Roseixanthobacter gen. nov.</title>
        <authorList>
            <person name="Soltysiak M.P.M."/>
            <person name="Jalihal A."/>
            <person name="Ory A."/>
            <person name="Chrisophersen C."/>
            <person name="Lee A.D."/>
            <person name="Boulton J."/>
            <person name="Springer M."/>
        </authorList>
    </citation>
    <scope>NUCLEOTIDE SEQUENCE [LARGE SCALE GENOMIC DNA]</scope>
    <source>
        <strain evidence="7 8">23A</strain>
    </source>
</reference>
<sequence length="213" mass="23020">MTDPRMSAVIHVIDDDEAVRESLAFLLATAGHAVHTHASARHFLDAGMPAADPSMSCIITDVRMPDMTGIDLLQHLQEKGSTVPVIVVTGHGDVPLAVEAMKLGAADFLEKPFDDVAILDTVKSALARREKAYQHDALRDQVAERIAALSQRERQVLECLVAGQANKTIAYELGISPRTVEVYRANVMTKMKAQSLSELVRMALLAGISPKAA</sequence>
<evidence type="ECO:0000259" key="5">
    <source>
        <dbReference type="PROSITE" id="PS50043"/>
    </source>
</evidence>
<dbReference type="Gene3D" id="3.40.50.2300">
    <property type="match status" value="1"/>
</dbReference>
<evidence type="ECO:0000256" key="1">
    <source>
        <dbReference type="ARBA" id="ARBA00023015"/>
    </source>
</evidence>
<dbReference type="PROSITE" id="PS50110">
    <property type="entry name" value="RESPONSE_REGULATORY"/>
    <property type="match status" value="1"/>
</dbReference>
<feature type="domain" description="HTH luxR-type" evidence="5">
    <location>
        <begin position="142"/>
        <end position="207"/>
    </location>
</feature>
<dbReference type="SUPFAM" id="SSF46894">
    <property type="entry name" value="C-terminal effector domain of the bipartite response regulators"/>
    <property type="match status" value="1"/>
</dbReference>
<dbReference type="EMBL" id="JBAFVH010000008">
    <property type="protein sequence ID" value="MFG1373541.1"/>
    <property type="molecule type" value="Genomic_DNA"/>
</dbReference>
<protein>
    <submittedName>
        <fullName evidence="7">Response regulator FixJ</fullName>
    </submittedName>
</protein>
<keyword evidence="1" id="KW-0805">Transcription regulation</keyword>
<dbReference type="SMART" id="SM00421">
    <property type="entry name" value="HTH_LUXR"/>
    <property type="match status" value="1"/>
</dbReference>
<comment type="caution">
    <text evidence="7">The sequence shown here is derived from an EMBL/GenBank/DDBJ whole genome shotgun (WGS) entry which is preliminary data.</text>
</comment>
<dbReference type="InterPro" id="IPR000792">
    <property type="entry name" value="Tscrpt_reg_LuxR_C"/>
</dbReference>
<feature type="modified residue" description="4-aspartylphosphate" evidence="4">
    <location>
        <position position="61"/>
    </location>
</feature>
<evidence type="ECO:0000313" key="8">
    <source>
        <dbReference type="Proteomes" id="UP001604002"/>
    </source>
</evidence>
<dbReference type="Gene3D" id="1.10.10.10">
    <property type="entry name" value="Winged helix-like DNA-binding domain superfamily/Winged helix DNA-binding domain"/>
    <property type="match status" value="1"/>
</dbReference>
<proteinExistence type="predicted"/>
<gene>
    <name evidence="7" type="primary">fixJ</name>
    <name evidence="7" type="ORF">V5F32_15310</name>
</gene>
<dbReference type="NCBIfam" id="NF006900">
    <property type="entry name" value="PRK09390.1"/>
    <property type="match status" value="1"/>
</dbReference>
<dbReference type="PROSITE" id="PS00622">
    <property type="entry name" value="HTH_LUXR_1"/>
    <property type="match status" value="1"/>
</dbReference>
<dbReference type="InterPro" id="IPR036388">
    <property type="entry name" value="WH-like_DNA-bd_sf"/>
</dbReference>
<dbReference type="PANTHER" id="PTHR44688:SF16">
    <property type="entry name" value="DNA-BINDING TRANSCRIPTIONAL ACTIVATOR DEVR_DOSR"/>
    <property type="match status" value="1"/>
</dbReference>
<evidence type="ECO:0000256" key="3">
    <source>
        <dbReference type="ARBA" id="ARBA00023163"/>
    </source>
</evidence>
<dbReference type="SUPFAM" id="SSF52172">
    <property type="entry name" value="CheY-like"/>
    <property type="match status" value="1"/>
</dbReference>
<dbReference type="Pfam" id="PF00072">
    <property type="entry name" value="Response_reg"/>
    <property type="match status" value="1"/>
</dbReference>
<dbReference type="CDD" id="cd17537">
    <property type="entry name" value="REC_FixJ"/>
    <property type="match status" value="1"/>
</dbReference>
<keyword evidence="8" id="KW-1185">Reference proteome</keyword>
<keyword evidence="2" id="KW-0238">DNA-binding</keyword>
<evidence type="ECO:0000256" key="2">
    <source>
        <dbReference type="ARBA" id="ARBA00023125"/>
    </source>
</evidence>
<evidence type="ECO:0000256" key="4">
    <source>
        <dbReference type="PROSITE-ProRule" id="PRU00169"/>
    </source>
</evidence>
<keyword evidence="4" id="KW-0597">Phosphoprotein</keyword>
<dbReference type="RefSeq" id="WP_149577922.1">
    <property type="nucleotide sequence ID" value="NZ_JAKOAT010000010.1"/>
</dbReference>
<dbReference type="InterPro" id="IPR011006">
    <property type="entry name" value="CheY-like_superfamily"/>
</dbReference>
<dbReference type="CDD" id="cd06170">
    <property type="entry name" value="LuxR_C_like"/>
    <property type="match status" value="1"/>
</dbReference>
<keyword evidence="3" id="KW-0804">Transcription</keyword>
<dbReference type="PROSITE" id="PS50043">
    <property type="entry name" value="HTH_LUXR_2"/>
    <property type="match status" value="1"/>
</dbReference>
<dbReference type="Proteomes" id="UP001604002">
    <property type="component" value="Unassembled WGS sequence"/>
</dbReference>
<evidence type="ECO:0000313" key="7">
    <source>
        <dbReference type="EMBL" id="MFG1373541.1"/>
    </source>
</evidence>
<evidence type="ECO:0000259" key="6">
    <source>
        <dbReference type="PROSITE" id="PS50110"/>
    </source>
</evidence>
<dbReference type="PANTHER" id="PTHR44688">
    <property type="entry name" value="DNA-BINDING TRANSCRIPTIONAL ACTIVATOR DEVR_DOSR"/>
    <property type="match status" value="1"/>
</dbReference>
<dbReference type="Pfam" id="PF00196">
    <property type="entry name" value="GerE"/>
    <property type="match status" value="1"/>
</dbReference>
<dbReference type="PRINTS" id="PR00038">
    <property type="entry name" value="HTHLUXR"/>
</dbReference>
<dbReference type="SMART" id="SM00448">
    <property type="entry name" value="REC"/>
    <property type="match status" value="1"/>
</dbReference>
<accession>A0ABW6ZXQ7</accession>